<dbReference type="EMBL" id="FRCP01000016">
    <property type="protein sequence ID" value="SHM76369.1"/>
    <property type="molecule type" value="Genomic_DNA"/>
</dbReference>
<gene>
    <name evidence="1" type="ORF">SAMN02746066_03212</name>
</gene>
<proteinExistence type="predicted"/>
<dbReference type="RefSeq" id="WP_073289415.1">
    <property type="nucleotide sequence ID" value="NZ_FRCP01000016.1"/>
</dbReference>
<protein>
    <submittedName>
        <fullName evidence="1">Uncharacterized protein</fullName>
    </submittedName>
</protein>
<accession>A0A1M7LEJ4</accession>
<keyword evidence="2" id="KW-1185">Reference proteome</keyword>
<name>A0A1M7LEJ4_9FIRM</name>
<sequence>MESYDIEDFIEEVKFQMTEYDVLEEKTILDWEKKARAYIMRHGNNKNIAIKSKDEIYIKVYDDELMAQIALAYYRAFRDNDLDGYWKTFKL</sequence>
<dbReference type="AlphaFoldDB" id="A0A1M7LEJ4"/>
<dbReference type="STRING" id="1120996.SAMN02746066_03212"/>
<evidence type="ECO:0000313" key="2">
    <source>
        <dbReference type="Proteomes" id="UP000184038"/>
    </source>
</evidence>
<reference evidence="1 2" key="1">
    <citation type="submission" date="2016-11" db="EMBL/GenBank/DDBJ databases">
        <authorList>
            <person name="Jaros S."/>
            <person name="Januszkiewicz K."/>
            <person name="Wedrychowicz H."/>
        </authorList>
    </citation>
    <scope>NUCLEOTIDE SEQUENCE [LARGE SCALE GENOMIC DNA]</scope>
    <source>
        <strain evidence="1 2">DSM 15930</strain>
    </source>
</reference>
<organism evidence="1 2">
    <name type="scientific">Anaerosporobacter mobilis DSM 15930</name>
    <dbReference type="NCBI Taxonomy" id="1120996"/>
    <lineage>
        <taxon>Bacteria</taxon>
        <taxon>Bacillati</taxon>
        <taxon>Bacillota</taxon>
        <taxon>Clostridia</taxon>
        <taxon>Lachnospirales</taxon>
        <taxon>Lachnospiraceae</taxon>
        <taxon>Anaerosporobacter</taxon>
    </lineage>
</organism>
<dbReference type="Proteomes" id="UP000184038">
    <property type="component" value="Unassembled WGS sequence"/>
</dbReference>
<evidence type="ECO:0000313" key="1">
    <source>
        <dbReference type="EMBL" id="SHM76369.1"/>
    </source>
</evidence>
<dbReference type="OrthoDB" id="2059619at2"/>